<feature type="domain" description="FAD dependent oxidoreductase" evidence="2">
    <location>
        <begin position="10"/>
        <end position="362"/>
    </location>
</feature>
<dbReference type="Gene3D" id="3.30.9.10">
    <property type="entry name" value="D-Amino Acid Oxidase, subunit A, domain 2"/>
    <property type="match status" value="1"/>
</dbReference>
<gene>
    <name evidence="3" type="ORF">FXN63_03330</name>
</gene>
<evidence type="ECO:0000313" key="4">
    <source>
        <dbReference type="Proteomes" id="UP000325161"/>
    </source>
</evidence>
<dbReference type="InterPro" id="IPR036188">
    <property type="entry name" value="FAD/NAD-bd_sf"/>
</dbReference>
<accession>A0A5C0AVN2</accession>
<keyword evidence="4" id="KW-1185">Reference proteome</keyword>
<dbReference type="Gene3D" id="3.50.50.60">
    <property type="entry name" value="FAD/NAD(P)-binding domain"/>
    <property type="match status" value="1"/>
</dbReference>
<dbReference type="AlphaFoldDB" id="A0A5C0AVN2"/>
<reference evidence="3 4" key="1">
    <citation type="submission" date="2019-08" db="EMBL/GenBank/DDBJ databases">
        <title>Amphibian skin-associated Pigmentiphaga: genome sequence and occurrence across geography and hosts.</title>
        <authorList>
            <person name="Bletz M.C."/>
            <person name="Bunk B."/>
            <person name="Sproeer C."/>
            <person name="Biwer P."/>
            <person name="Reiter S."/>
            <person name="Rabemananjara F.C.E."/>
            <person name="Schulz S."/>
            <person name="Overmann J."/>
            <person name="Vences M."/>
        </authorList>
    </citation>
    <scope>NUCLEOTIDE SEQUENCE [LARGE SCALE GENOMIC DNA]</scope>
    <source>
        <strain evidence="3 4">Mada1488</strain>
    </source>
</reference>
<dbReference type="PANTHER" id="PTHR13847">
    <property type="entry name" value="SARCOSINE DEHYDROGENASE-RELATED"/>
    <property type="match status" value="1"/>
</dbReference>
<evidence type="ECO:0000259" key="2">
    <source>
        <dbReference type="Pfam" id="PF01266"/>
    </source>
</evidence>
<evidence type="ECO:0000313" key="3">
    <source>
        <dbReference type="EMBL" id="QEI04980.1"/>
    </source>
</evidence>
<dbReference type="OrthoDB" id="9815989at2"/>
<dbReference type="GO" id="GO:0016491">
    <property type="term" value="F:oxidoreductase activity"/>
    <property type="evidence" value="ECO:0007669"/>
    <property type="project" value="UniProtKB-KW"/>
</dbReference>
<organism evidence="3 4">
    <name type="scientific">Pigmentiphaga aceris</name>
    <dbReference type="NCBI Taxonomy" id="1940612"/>
    <lineage>
        <taxon>Bacteria</taxon>
        <taxon>Pseudomonadati</taxon>
        <taxon>Pseudomonadota</taxon>
        <taxon>Betaproteobacteria</taxon>
        <taxon>Burkholderiales</taxon>
        <taxon>Alcaligenaceae</taxon>
        <taxon>Pigmentiphaga</taxon>
    </lineage>
</organism>
<dbReference type="EMBL" id="CP043046">
    <property type="protein sequence ID" value="QEI04980.1"/>
    <property type="molecule type" value="Genomic_DNA"/>
</dbReference>
<dbReference type="GO" id="GO:0005737">
    <property type="term" value="C:cytoplasm"/>
    <property type="evidence" value="ECO:0007669"/>
    <property type="project" value="TreeGrafter"/>
</dbReference>
<protein>
    <submittedName>
        <fullName evidence="3">FAD-binding oxidoreductase</fullName>
    </submittedName>
</protein>
<keyword evidence="1" id="KW-0560">Oxidoreductase</keyword>
<sequence length="393" mass="43301">MTMLPDQKFDVVVMGGGIVGSSVAYYLLRESPTLSVAVIEPDPTYEFASALRASGGCRVQFTCPENIEMSLYSIDFIKQFDANMGTRDRPANVEWIEGGYLFIVPPEQIPNLTRNVNIQRSHGCVVDLLTPSELKARFPSMRVDDLGAGAHTPHDGWCDPNGLLWGFRRKAVELGAVYIQDRVESAEVDAVKVKSVTLASGRTLHADAFVNATGAWSGLVAEKFGMPLPITPMRRFEHYFTAGSPVERLPYVKDVNRMAFRSEGNGFSGGLVDGSAQRGFNFEVDHDYFERVMWPAVAERFPVFEAAKCHRTWSGLYEVNELDGNPVIGAWNQRLPNLYTVAGFSGHGMMHAPAAGRGIAELVVHGKFQTLDLTRLGYERVTANQAYAEAGIL</sequence>
<dbReference type="Pfam" id="PF01266">
    <property type="entry name" value="DAO"/>
    <property type="match status" value="1"/>
</dbReference>
<dbReference type="GO" id="GO:0032981">
    <property type="term" value="P:mitochondrial respiratory chain complex I assembly"/>
    <property type="evidence" value="ECO:0007669"/>
    <property type="project" value="TreeGrafter"/>
</dbReference>
<dbReference type="PANTHER" id="PTHR13847:SF287">
    <property type="entry name" value="FAD-DEPENDENT OXIDOREDUCTASE DOMAIN-CONTAINING PROTEIN 1"/>
    <property type="match status" value="1"/>
</dbReference>
<dbReference type="InterPro" id="IPR006076">
    <property type="entry name" value="FAD-dep_OxRdtase"/>
</dbReference>
<dbReference type="KEGG" id="pacr:FXN63_03330"/>
<name>A0A5C0AVN2_9BURK</name>
<dbReference type="RefSeq" id="WP_148812824.1">
    <property type="nucleotide sequence ID" value="NZ_CP043046.1"/>
</dbReference>
<dbReference type="SUPFAM" id="SSF51905">
    <property type="entry name" value="FAD/NAD(P)-binding domain"/>
    <property type="match status" value="1"/>
</dbReference>
<evidence type="ECO:0000256" key="1">
    <source>
        <dbReference type="ARBA" id="ARBA00023002"/>
    </source>
</evidence>
<proteinExistence type="predicted"/>
<dbReference type="Proteomes" id="UP000325161">
    <property type="component" value="Chromosome"/>
</dbReference>